<reference evidence="4 6" key="2">
    <citation type="journal article" date="2013" name="Nature">
        <title>Insights into bilaterian evolution from three spiralian genomes.</title>
        <authorList>
            <person name="Simakov O."/>
            <person name="Marletaz F."/>
            <person name="Cho S.J."/>
            <person name="Edsinger-Gonzales E."/>
            <person name="Havlak P."/>
            <person name="Hellsten U."/>
            <person name="Kuo D.H."/>
            <person name="Larsson T."/>
            <person name="Lv J."/>
            <person name="Arendt D."/>
            <person name="Savage R."/>
            <person name="Osoegawa K."/>
            <person name="de Jong P."/>
            <person name="Grimwood J."/>
            <person name="Chapman J.A."/>
            <person name="Shapiro H."/>
            <person name="Aerts A."/>
            <person name="Otillar R.P."/>
            <person name="Terry A.Y."/>
            <person name="Boore J.L."/>
            <person name="Grigoriev I.V."/>
            <person name="Lindberg D.R."/>
            <person name="Seaver E.C."/>
            <person name="Weisblat D.A."/>
            <person name="Putnam N.H."/>
            <person name="Rokhsar D.S."/>
        </authorList>
    </citation>
    <scope>NUCLEOTIDE SEQUENCE</scope>
    <source>
        <strain evidence="4 6">I ESC-2004</strain>
    </source>
</reference>
<dbReference type="AlphaFoldDB" id="R7V0W8"/>
<keyword evidence="2" id="KW-0677">Repeat</keyword>
<keyword evidence="1" id="KW-0853">WD repeat</keyword>
<dbReference type="PANTHER" id="PTHR19848:SF8">
    <property type="entry name" value="F-BOX AND WD REPEAT DOMAIN CONTAINING 7"/>
    <property type="match status" value="1"/>
</dbReference>
<dbReference type="STRING" id="283909.R7V0W8"/>
<dbReference type="OrthoDB" id="26681at2759"/>
<dbReference type="HOGENOM" id="CLU_566512_0_0_1"/>
<proteinExistence type="predicted"/>
<dbReference type="EMBL" id="KB298310">
    <property type="protein sequence ID" value="ELU09341.1"/>
    <property type="molecule type" value="Genomic_DNA"/>
</dbReference>
<gene>
    <name evidence="4" type="ORF">CAPTEDRAFT_190209</name>
</gene>
<dbReference type="Gene3D" id="2.130.10.10">
    <property type="entry name" value="YVTN repeat-like/Quinoprotein amine dehydrogenase"/>
    <property type="match status" value="2"/>
</dbReference>
<evidence type="ECO:0000313" key="5">
    <source>
        <dbReference type="EnsemblMetazoa" id="CapteP190209"/>
    </source>
</evidence>
<dbReference type="EMBL" id="AMQN01021232">
    <property type="status" value="NOT_ANNOTATED_CDS"/>
    <property type="molecule type" value="Genomic_DNA"/>
</dbReference>
<dbReference type="InterPro" id="IPR001680">
    <property type="entry name" value="WD40_rpt"/>
</dbReference>
<dbReference type="EnsemblMetazoa" id="CapteT190209">
    <property type="protein sequence ID" value="CapteP190209"/>
    <property type="gene ID" value="CapteG190209"/>
</dbReference>
<protein>
    <submittedName>
        <fullName evidence="4 5">Uncharacterized protein</fullName>
    </submittedName>
</protein>
<feature type="region of interest" description="Disordered" evidence="3">
    <location>
        <begin position="30"/>
        <end position="57"/>
    </location>
</feature>
<evidence type="ECO:0000313" key="6">
    <source>
        <dbReference type="Proteomes" id="UP000014760"/>
    </source>
</evidence>
<dbReference type="Pfam" id="PF00400">
    <property type="entry name" value="WD40"/>
    <property type="match status" value="2"/>
</dbReference>
<accession>R7V0W8</accession>
<reference evidence="6" key="1">
    <citation type="submission" date="2012-12" db="EMBL/GenBank/DDBJ databases">
        <authorList>
            <person name="Hellsten U."/>
            <person name="Grimwood J."/>
            <person name="Chapman J.A."/>
            <person name="Shapiro H."/>
            <person name="Aerts A."/>
            <person name="Otillar R.P."/>
            <person name="Terry A.Y."/>
            <person name="Boore J.L."/>
            <person name="Simakov O."/>
            <person name="Marletaz F."/>
            <person name="Cho S.-J."/>
            <person name="Edsinger-Gonzales E."/>
            <person name="Havlak P."/>
            <person name="Kuo D.-H."/>
            <person name="Larsson T."/>
            <person name="Lv J."/>
            <person name="Arendt D."/>
            <person name="Savage R."/>
            <person name="Osoegawa K."/>
            <person name="de Jong P."/>
            <person name="Lindberg D.R."/>
            <person name="Seaver E.C."/>
            <person name="Weisblat D.A."/>
            <person name="Putnam N.H."/>
            <person name="Grigoriev I.V."/>
            <person name="Rokhsar D.S."/>
        </authorList>
    </citation>
    <scope>NUCLEOTIDE SEQUENCE</scope>
    <source>
        <strain evidence="6">I ESC-2004</strain>
    </source>
</reference>
<dbReference type="PANTHER" id="PTHR19848">
    <property type="entry name" value="WD40 REPEAT PROTEIN"/>
    <property type="match status" value="1"/>
</dbReference>
<keyword evidence="6" id="KW-1185">Reference proteome</keyword>
<dbReference type="InterPro" id="IPR036322">
    <property type="entry name" value="WD40_repeat_dom_sf"/>
</dbReference>
<dbReference type="Proteomes" id="UP000014760">
    <property type="component" value="Unassembled WGS sequence"/>
</dbReference>
<dbReference type="SMART" id="SM00320">
    <property type="entry name" value="WD40"/>
    <property type="match status" value="6"/>
</dbReference>
<evidence type="ECO:0000256" key="3">
    <source>
        <dbReference type="SAM" id="MobiDB-lite"/>
    </source>
</evidence>
<evidence type="ECO:0000256" key="2">
    <source>
        <dbReference type="ARBA" id="ARBA00022737"/>
    </source>
</evidence>
<evidence type="ECO:0000313" key="4">
    <source>
        <dbReference type="EMBL" id="ELU09341.1"/>
    </source>
</evidence>
<dbReference type="SUPFAM" id="SSF50978">
    <property type="entry name" value="WD40 repeat-like"/>
    <property type="match status" value="1"/>
</dbReference>
<reference evidence="5" key="3">
    <citation type="submission" date="2015-06" db="UniProtKB">
        <authorList>
            <consortium name="EnsemblMetazoa"/>
        </authorList>
    </citation>
    <scope>IDENTIFICATION</scope>
</reference>
<evidence type="ECO:0000256" key="1">
    <source>
        <dbReference type="ARBA" id="ARBA00022574"/>
    </source>
</evidence>
<sequence length="482" mass="54206">MRPKKVKRQKRNASETSAISTRVERFFRHEAWSSSSDEEDQSVPGDRKKSEIESDIEDTLDATKMASSSTKLCLRSIDANLEKREAEFTHFIKRTEIDTKKYFEHFVNTKYMMTPQERIFRYAPTLDLVDGDGPKIPNDNTRLGHVVIDDVIKNVCFRAINALKYDAVGEFAFSCGSDGKVRKYCMNNKVVTQASRISLLGIDAFELIFNGRLVLACGNDRNLYLYDLKRGHLIQRVRAHNHVITCMCSSASYVFTGSTDKTTKFWSVRKTYDNGPSSFALGSDSNIRYQIHQAKAYILNSAITCICASDSAKRVIMGTRIGVLDIWDTESNNPVSARTIHRNAVTVVSLGLNDKYVITTGEDYKIFMFELEFGNQVMAINVEIIMTAAVWDGVTLIAGTEDGELIVVDIWTDKVLKTLDAHSGRVTALLATNHGELMSACDQGNCLLWRPSGGRHQQSPTYDVQVVPVMQQHPDKLFQKFG</sequence>
<organism evidence="4">
    <name type="scientific">Capitella teleta</name>
    <name type="common">Polychaete worm</name>
    <dbReference type="NCBI Taxonomy" id="283909"/>
    <lineage>
        <taxon>Eukaryota</taxon>
        <taxon>Metazoa</taxon>
        <taxon>Spiralia</taxon>
        <taxon>Lophotrochozoa</taxon>
        <taxon>Annelida</taxon>
        <taxon>Polychaeta</taxon>
        <taxon>Sedentaria</taxon>
        <taxon>Scolecida</taxon>
        <taxon>Capitellidae</taxon>
        <taxon>Capitella</taxon>
    </lineage>
</organism>
<dbReference type="InterPro" id="IPR015943">
    <property type="entry name" value="WD40/YVTN_repeat-like_dom_sf"/>
</dbReference>
<name>R7V0W8_CAPTE</name>